<keyword evidence="6" id="KW-1185">Reference proteome</keyword>
<dbReference type="PROSITE" id="PS01124">
    <property type="entry name" value="HTH_ARAC_FAMILY_2"/>
    <property type="match status" value="1"/>
</dbReference>
<proteinExistence type="predicted"/>
<dbReference type="InterPro" id="IPR018062">
    <property type="entry name" value="HTH_AraC-typ_CS"/>
</dbReference>
<reference evidence="5 6" key="1">
    <citation type="submission" date="2014-07" db="EMBL/GenBank/DDBJ databases">
        <authorList>
            <person name="McCorrison J."/>
            <person name="Sanka R."/>
            <person name="Torralba M."/>
            <person name="Gillis M."/>
            <person name="Haft D.H."/>
            <person name="Methe B."/>
            <person name="Sutton G."/>
            <person name="Nelson K.E."/>
        </authorList>
    </citation>
    <scope>NUCLEOTIDE SEQUENCE [LARGE SCALE GENOMIC DNA]</scope>
    <source>
        <strain evidence="5 6">DNF00314</strain>
    </source>
</reference>
<dbReference type="Pfam" id="PF12833">
    <property type="entry name" value="HTH_18"/>
    <property type="match status" value="1"/>
</dbReference>
<dbReference type="PANTHER" id="PTHR43280:SF2">
    <property type="entry name" value="HTH-TYPE TRANSCRIPTIONAL REGULATOR EXSA"/>
    <property type="match status" value="1"/>
</dbReference>
<gene>
    <name evidence="5" type="ORF">HMPREF0872_01775</name>
</gene>
<dbReference type="Gene3D" id="2.60.120.10">
    <property type="entry name" value="Jelly Rolls"/>
    <property type="match status" value="1"/>
</dbReference>
<dbReference type="SMART" id="SM00342">
    <property type="entry name" value="HTH_ARAC"/>
    <property type="match status" value="1"/>
</dbReference>
<feature type="domain" description="HTH araC/xylS-type" evidence="4">
    <location>
        <begin position="178"/>
        <end position="276"/>
    </location>
</feature>
<dbReference type="InterPro" id="IPR014710">
    <property type="entry name" value="RmlC-like_jellyroll"/>
</dbReference>
<dbReference type="InterPro" id="IPR011051">
    <property type="entry name" value="RmlC_Cupin_sf"/>
</dbReference>
<comment type="caution">
    <text evidence="5">The sequence shown here is derived from an EMBL/GenBank/DDBJ whole genome shotgun (WGS) entry which is preliminary data.</text>
</comment>
<sequence length="341" mass="40215">MEYFKYKYDHNHIRFNSHIYKVGSYHYNWHPETEVLVLLKGKVEVCHDSECTYMEANDVIIYSPQCGHATLALEENSIAMVLHIDINFFSSFNKNFKKYVFCIGSNAHTRDNIFYRYIRAQMAELLLLQKNSNLIATDYMLIESLFINMSRAVYEKVSKIWQIPKGVGPVDEIQATFSKMIEYIDRHYRERITLADIAKIGGYNLSYTSQFFKRQLGISFIEYILRMRLRDAAILLANTDTRIAIIANMCGFSDIKAFNTAFKKYLKMTPSEYRRYSKADIKQTYLDDWKEFIHTGDEEIIGLLKVMKSEKDIENKDIENYKINSEKFHKIRSELEKILNI</sequence>
<evidence type="ECO:0000313" key="5">
    <source>
        <dbReference type="EMBL" id="KGF47846.1"/>
    </source>
</evidence>
<dbReference type="Proteomes" id="UP000029628">
    <property type="component" value="Unassembled WGS sequence"/>
</dbReference>
<dbReference type="SUPFAM" id="SSF51182">
    <property type="entry name" value="RmlC-like cupins"/>
    <property type="match status" value="1"/>
</dbReference>
<dbReference type="eggNOG" id="COG2169">
    <property type="taxonomic scope" value="Bacteria"/>
</dbReference>
<dbReference type="GO" id="GO:0003700">
    <property type="term" value="F:DNA-binding transcription factor activity"/>
    <property type="evidence" value="ECO:0007669"/>
    <property type="project" value="InterPro"/>
</dbReference>
<dbReference type="SUPFAM" id="SSF46689">
    <property type="entry name" value="Homeodomain-like"/>
    <property type="match status" value="2"/>
</dbReference>
<dbReference type="GO" id="GO:0043565">
    <property type="term" value="F:sequence-specific DNA binding"/>
    <property type="evidence" value="ECO:0007669"/>
    <property type="project" value="InterPro"/>
</dbReference>
<evidence type="ECO:0000256" key="2">
    <source>
        <dbReference type="ARBA" id="ARBA00023125"/>
    </source>
</evidence>
<dbReference type="PROSITE" id="PS00041">
    <property type="entry name" value="HTH_ARAC_FAMILY_1"/>
    <property type="match status" value="1"/>
</dbReference>
<dbReference type="AlphaFoldDB" id="A0A096AMG3"/>
<keyword evidence="2" id="KW-0238">DNA-binding</keyword>
<organism evidence="5 6">
    <name type="scientific">Veillonella montpellierensis DNF00314</name>
    <dbReference type="NCBI Taxonomy" id="1401067"/>
    <lineage>
        <taxon>Bacteria</taxon>
        <taxon>Bacillati</taxon>
        <taxon>Bacillota</taxon>
        <taxon>Negativicutes</taxon>
        <taxon>Veillonellales</taxon>
        <taxon>Veillonellaceae</taxon>
        <taxon>Veillonella</taxon>
    </lineage>
</organism>
<name>A0A096AMG3_9FIRM</name>
<evidence type="ECO:0000256" key="3">
    <source>
        <dbReference type="ARBA" id="ARBA00023163"/>
    </source>
</evidence>
<keyword evidence="3" id="KW-0804">Transcription</keyword>
<keyword evidence="1" id="KW-0805">Transcription regulation</keyword>
<dbReference type="Gene3D" id="1.10.10.60">
    <property type="entry name" value="Homeodomain-like"/>
    <property type="match status" value="2"/>
</dbReference>
<dbReference type="RefSeq" id="WP_038151410.1">
    <property type="nucleotide sequence ID" value="NZ_JRNT01000006.1"/>
</dbReference>
<accession>A0A096AMG3</accession>
<evidence type="ECO:0000256" key="1">
    <source>
        <dbReference type="ARBA" id="ARBA00023015"/>
    </source>
</evidence>
<dbReference type="PANTHER" id="PTHR43280">
    <property type="entry name" value="ARAC-FAMILY TRANSCRIPTIONAL REGULATOR"/>
    <property type="match status" value="1"/>
</dbReference>
<dbReference type="PRINTS" id="PR00032">
    <property type="entry name" value="HTHARAC"/>
</dbReference>
<dbReference type="InterPro" id="IPR020449">
    <property type="entry name" value="Tscrpt_reg_AraC-type_HTH"/>
</dbReference>
<dbReference type="EMBL" id="JRNT01000006">
    <property type="protein sequence ID" value="KGF47846.1"/>
    <property type="molecule type" value="Genomic_DNA"/>
</dbReference>
<dbReference type="InterPro" id="IPR009057">
    <property type="entry name" value="Homeodomain-like_sf"/>
</dbReference>
<evidence type="ECO:0000259" key="4">
    <source>
        <dbReference type="PROSITE" id="PS01124"/>
    </source>
</evidence>
<evidence type="ECO:0000313" key="6">
    <source>
        <dbReference type="Proteomes" id="UP000029628"/>
    </source>
</evidence>
<dbReference type="InterPro" id="IPR018060">
    <property type="entry name" value="HTH_AraC"/>
</dbReference>
<protein>
    <recommendedName>
        <fullName evidence="4">HTH araC/xylS-type domain-containing protein</fullName>
    </recommendedName>
</protein>